<dbReference type="EMBL" id="JAEIJD010000013">
    <property type="protein sequence ID" value="MBI6630748.1"/>
    <property type="molecule type" value="Genomic_DNA"/>
</dbReference>
<evidence type="ECO:0000259" key="2">
    <source>
        <dbReference type="Pfam" id="PF13490"/>
    </source>
</evidence>
<comment type="caution">
    <text evidence="3">The sequence shown here is derived from an EMBL/GenBank/DDBJ whole genome shotgun (WGS) entry which is preliminary data.</text>
</comment>
<dbReference type="InterPro" id="IPR041916">
    <property type="entry name" value="Anti_sigma_zinc_sf"/>
</dbReference>
<organism evidence="3 4">
    <name type="scientific">Pontibaca salina</name>
    <dbReference type="NCBI Taxonomy" id="2795731"/>
    <lineage>
        <taxon>Bacteria</taxon>
        <taxon>Pseudomonadati</taxon>
        <taxon>Pseudomonadota</taxon>
        <taxon>Alphaproteobacteria</taxon>
        <taxon>Rhodobacterales</taxon>
        <taxon>Roseobacteraceae</taxon>
        <taxon>Pontibaca</taxon>
    </lineage>
</organism>
<feature type="region of interest" description="Disordered" evidence="1">
    <location>
        <begin position="48"/>
        <end position="67"/>
    </location>
</feature>
<protein>
    <submittedName>
        <fullName evidence="3">Zf-HC2 domain-containing protein</fullName>
    </submittedName>
</protein>
<gene>
    <name evidence="3" type="ORF">JAO82_12750</name>
</gene>
<dbReference type="InterPro" id="IPR027383">
    <property type="entry name" value="Znf_put"/>
</dbReference>
<name>A0A934M1F7_9RHOB</name>
<proteinExistence type="predicted"/>
<evidence type="ECO:0000313" key="3">
    <source>
        <dbReference type="EMBL" id="MBI6630748.1"/>
    </source>
</evidence>
<reference evidence="3" key="1">
    <citation type="submission" date="2020-12" db="EMBL/GenBank/DDBJ databases">
        <title>Pontibaca salina gen. nov., sp. nov., isolated from marine sediment.</title>
        <authorList>
            <person name="Bo J."/>
            <person name="Wang S."/>
            <person name="Song X."/>
            <person name="Du Z."/>
        </authorList>
    </citation>
    <scope>NUCLEOTIDE SEQUENCE</scope>
    <source>
        <strain evidence="3">S1109L</strain>
    </source>
</reference>
<dbReference type="AlphaFoldDB" id="A0A934M1F7"/>
<dbReference type="Gene3D" id="1.10.10.1320">
    <property type="entry name" value="Anti-sigma factor, zinc-finger domain"/>
    <property type="match status" value="1"/>
</dbReference>
<feature type="domain" description="Putative zinc-finger" evidence="2">
    <location>
        <begin position="4"/>
        <end position="37"/>
    </location>
</feature>
<evidence type="ECO:0000256" key="1">
    <source>
        <dbReference type="SAM" id="MobiDB-lite"/>
    </source>
</evidence>
<dbReference type="RefSeq" id="WP_198686771.1">
    <property type="nucleotide sequence ID" value="NZ_JAEIJD010000013.1"/>
</dbReference>
<accession>A0A934M1F7</accession>
<keyword evidence="4" id="KW-1185">Reference proteome</keyword>
<evidence type="ECO:0000313" key="4">
    <source>
        <dbReference type="Proteomes" id="UP000613255"/>
    </source>
</evidence>
<dbReference type="Proteomes" id="UP000613255">
    <property type="component" value="Unassembled WGS sequence"/>
</dbReference>
<dbReference type="Pfam" id="PF13490">
    <property type="entry name" value="zf-HC2"/>
    <property type="match status" value="1"/>
</dbReference>
<sequence>MLSCKEVAERASALIDGELSTWQALQMRLHLAMCRGCERFIGQIRTTRDLTEDLPAAEPPNEADDDRISEILSQLREQGQ</sequence>